<name>A0ABX0GYY1_9ACTN</name>
<dbReference type="Pfam" id="PF14030">
    <property type="entry name" value="DUF4245"/>
    <property type="match status" value="1"/>
</dbReference>
<evidence type="ECO:0000256" key="1">
    <source>
        <dbReference type="SAM" id="Phobius"/>
    </source>
</evidence>
<evidence type="ECO:0000313" key="3">
    <source>
        <dbReference type="Proteomes" id="UP000800981"/>
    </source>
</evidence>
<dbReference type="Proteomes" id="UP000800981">
    <property type="component" value="Unassembled WGS sequence"/>
</dbReference>
<protein>
    <submittedName>
        <fullName evidence="2">DUF4245 domain-containing protein</fullName>
    </submittedName>
</protein>
<accession>A0ABX0GYY1</accession>
<keyword evidence="1" id="KW-0812">Transmembrane</keyword>
<dbReference type="RefSeq" id="WP_166284292.1">
    <property type="nucleotide sequence ID" value="NZ_JAANNP010000057.1"/>
</dbReference>
<dbReference type="InterPro" id="IPR025339">
    <property type="entry name" value="DUF4245"/>
</dbReference>
<keyword evidence="3" id="KW-1185">Reference proteome</keyword>
<dbReference type="EMBL" id="JAANNP010000057">
    <property type="protein sequence ID" value="NHC15803.1"/>
    <property type="molecule type" value="Genomic_DNA"/>
</dbReference>
<gene>
    <name evidence="2" type="ORF">G9H71_18640</name>
</gene>
<comment type="caution">
    <text evidence="2">The sequence shown here is derived from an EMBL/GenBank/DDBJ whole genome shotgun (WGS) entry which is preliminary data.</text>
</comment>
<keyword evidence="1" id="KW-1133">Transmembrane helix</keyword>
<reference evidence="2 3" key="1">
    <citation type="submission" date="2020-03" db="EMBL/GenBank/DDBJ databases">
        <title>Two novel Motilibacter sp.</title>
        <authorList>
            <person name="Liu S."/>
        </authorList>
    </citation>
    <scope>NUCLEOTIDE SEQUENCE [LARGE SCALE GENOMIC DNA]</scope>
    <source>
        <strain evidence="2 3">E257</strain>
    </source>
</reference>
<feature type="transmembrane region" description="Helical" evidence="1">
    <location>
        <begin position="27"/>
        <end position="45"/>
    </location>
</feature>
<organism evidence="2 3">
    <name type="scientific">Motilibacter deserti</name>
    <dbReference type="NCBI Taxonomy" id="2714956"/>
    <lineage>
        <taxon>Bacteria</taxon>
        <taxon>Bacillati</taxon>
        <taxon>Actinomycetota</taxon>
        <taxon>Actinomycetes</taxon>
        <taxon>Motilibacterales</taxon>
        <taxon>Motilibacteraceae</taxon>
        <taxon>Motilibacter</taxon>
    </lineage>
</organism>
<keyword evidence="1" id="KW-0472">Membrane</keyword>
<proteinExistence type="predicted"/>
<sequence>MSSTVEAARPGIDAAAPPRPAARGRRLVLPVLGVLATVAALVVAIPRPSGDVVREIGYASELASVRASAPFAVAAPQGLPAGWRATGVRIDRRNGTTHWHLAFATPSGAYASVEQSNRLPVVFVGEMTERGPLRGSKLVGTELWNRSYAQLRDHRAFWRTRAGVSTVVGGTASWDELEVLVESLTYAGGQVGGPRGAVISAG</sequence>
<evidence type="ECO:0000313" key="2">
    <source>
        <dbReference type="EMBL" id="NHC15803.1"/>
    </source>
</evidence>